<keyword evidence="3" id="KW-1185">Reference proteome</keyword>
<evidence type="ECO:0000313" key="3">
    <source>
        <dbReference type="Proteomes" id="UP000321638"/>
    </source>
</evidence>
<feature type="region of interest" description="Disordered" evidence="1">
    <location>
        <begin position="1"/>
        <end position="31"/>
    </location>
</feature>
<organism evidence="2 3">
    <name type="scientific">Vineibacter terrae</name>
    <dbReference type="NCBI Taxonomy" id="2586908"/>
    <lineage>
        <taxon>Bacteria</taxon>
        <taxon>Pseudomonadati</taxon>
        <taxon>Pseudomonadota</taxon>
        <taxon>Alphaproteobacteria</taxon>
        <taxon>Hyphomicrobiales</taxon>
        <taxon>Vineibacter</taxon>
    </lineage>
</organism>
<protein>
    <submittedName>
        <fullName evidence="2">Uncharacterized protein</fullName>
    </submittedName>
</protein>
<dbReference type="OrthoDB" id="8117423at2"/>
<reference evidence="2 3" key="1">
    <citation type="submission" date="2019-06" db="EMBL/GenBank/DDBJ databases">
        <title>New taxonomy in bacterial strain CC-CFT640, isolated from vineyard.</title>
        <authorList>
            <person name="Lin S.-Y."/>
            <person name="Tsai C.-F."/>
            <person name="Young C.-C."/>
        </authorList>
    </citation>
    <scope>NUCLEOTIDE SEQUENCE [LARGE SCALE GENOMIC DNA]</scope>
    <source>
        <strain evidence="2 3">CC-CFT640</strain>
    </source>
</reference>
<name>A0A5C8P796_9HYPH</name>
<gene>
    <name evidence="2" type="ORF">FHP25_39210</name>
</gene>
<evidence type="ECO:0000313" key="2">
    <source>
        <dbReference type="EMBL" id="TXL69379.1"/>
    </source>
</evidence>
<sequence length="170" mass="19152">MASAVKSRSDDATSLTETFLAPNPVPSSTAWESDTAHQVRLGKSLVRIEHVGNLPDWMREVLARLNQVARMPENWDTYGAVPVNQRTLEHSLLVLTKLMPASRYLPRILASTHGGVLLQWDDGRRELEISVDAPMRGSVYYTDHESGDEDEEQLSLDLKPVIQRVGSFWR</sequence>
<dbReference type="AlphaFoldDB" id="A0A5C8P796"/>
<evidence type="ECO:0000256" key="1">
    <source>
        <dbReference type="SAM" id="MobiDB-lite"/>
    </source>
</evidence>
<dbReference type="EMBL" id="VDUZ01000085">
    <property type="protein sequence ID" value="TXL69379.1"/>
    <property type="molecule type" value="Genomic_DNA"/>
</dbReference>
<dbReference type="RefSeq" id="WP_147852470.1">
    <property type="nucleotide sequence ID" value="NZ_VDUZ01000085.1"/>
</dbReference>
<proteinExistence type="predicted"/>
<comment type="caution">
    <text evidence="2">The sequence shown here is derived from an EMBL/GenBank/DDBJ whole genome shotgun (WGS) entry which is preliminary data.</text>
</comment>
<dbReference type="Proteomes" id="UP000321638">
    <property type="component" value="Unassembled WGS sequence"/>
</dbReference>
<accession>A0A5C8P796</accession>